<dbReference type="EMBL" id="HG793176">
    <property type="protein sequence ID" value="CRL30017.1"/>
    <property type="molecule type" value="Genomic_DNA"/>
</dbReference>
<accession>A0A0G4PV51</accession>
<dbReference type="Proteomes" id="UP000053732">
    <property type="component" value="Unassembled WGS sequence"/>
</dbReference>
<keyword evidence="2" id="KW-1185">Reference proteome</keyword>
<organism evidence="1 2">
    <name type="scientific">Penicillium camemberti (strain FM 013)</name>
    <dbReference type="NCBI Taxonomy" id="1429867"/>
    <lineage>
        <taxon>Eukaryota</taxon>
        <taxon>Fungi</taxon>
        <taxon>Dikarya</taxon>
        <taxon>Ascomycota</taxon>
        <taxon>Pezizomycotina</taxon>
        <taxon>Eurotiomycetes</taxon>
        <taxon>Eurotiomycetidae</taxon>
        <taxon>Eurotiales</taxon>
        <taxon>Aspergillaceae</taxon>
        <taxon>Penicillium</taxon>
    </lineage>
</organism>
<evidence type="ECO:0000313" key="2">
    <source>
        <dbReference type="Proteomes" id="UP000053732"/>
    </source>
</evidence>
<reference evidence="1 2" key="1">
    <citation type="journal article" date="2014" name="Nat. Commun.">
        <title>Multiple recent horizontal transfers of a large genomic region in cheese making fungi.</title>
        <authorList>
            <person name="Cheeseman K."/>
            <person name="Ropars J."/>
            <person name="Renault P."/>
            <person name="Dupont J."/>
            <person name="Gouzy J."/>
            <person name="Branca A."/>
            <person name="Abraham A.L."/>
            <person name="Ceppi M."/>
            <person name="Conseiller E."/>
            <person name="Debuchy R."/>
            <person name="Malagnac F."/>
            <person name="Goarin A."/>
            <person name="Silar P."/>
            <person name="Lacoste S."/>
            <person name="Sallet E."/>
            <person name="Bensimon A."/>
            <person name="Giraud T."/>
            <person name="Brygoo Y."/>
        </authorList>
    </citation>
    <scope>NUCLEOTIDE SEQUENCE [LARGE SCALE GENOMIC DNA]</scope>
    <source>
        <strain evidence="2">FM 013</strain>
    </source>
</reference>
<dbReference type="AlphaFoldDB" id="A0A0G4PV51"/>
<sequence>MQYQQQNPELLLCIVYRTSAHRLLKPINNFILYKGTEHNKVDQYLREVLSRLIRNLLSVPATGIGVERLFNKALKEDKALKVNKEDTTPISDDKEIKETEDIESNIESEALYQAEGILVGTQQPLIYNQTYNVEGDEE</sequence>
<protein>
    <submittedName>
        <fullName evidence="1">Str. FM013</fullName>
    </submittedName>
</protein>
<name>A0A0G4PV51_PENC3</name>
<gene>
    <name evidence="1" type="ORF">PCAMFM013_S043g000012</name>
</gene>
<proteinExistence type="predicted"/>
<evidence type="ECO:0000313" key="1">
    <source>
        <dbReference type="EMBL" id="CRL30017.1"/>
    </source>
</evidence>